<evidence type="ECO:0000313" key="12">
    <source>
        <dbReference type="EMBL" id="ORY28798.1"/>
    </source>
</evidence>
<evidence type="ECO:0000256" key="5">
    <source>
        <dbReference type="ARBA" id="ARBA00022692"/>
    </source>
</evidence>
<dbReference type="Pfam" id="PF10510">
    <property type="entry name" value="PIG-S"/>
    <property type="match status" value="1"/>
</dbReference>
<evidence type="ECO:0000256" key="7">
    <source>
        <dbReference type="ARBA" id="ARBA00022989"/>
    </source>
</evidence>
<evidence type="ECO:0000256" key="9">
    <source>
        <dbReference type="ARBA" id="ARBA00023180"/>
    </source>
</evidence>
<organism evidence="12 13">
    <name type="scientific">Naematelia encephala</name>
    <dbReference type="NCBI Taxonomy" id="71784"/>
    <lineage>
        <taxon>Eukaryota</taxon>
        <taxon>Fungi</taxon>
        <taxon>Dikarya</taxon>
        <taxon>Basidiomycota</taxon>
        <taxon>Agaricomycotina</taxon>
        <taxon>Tremellomycetes</taxon>
        <taxon>Tremellales</taxon>
        <taxon>Naemateliaceae</taxon>
        <taxon>Naematelia</taxon>
    </lineage>
</organism>
<dbReference type="GO" id="GO:0016255">
    <property type="term" value="P:attachment of GPI anchor to protein"/>
    <property type="evidence" value="ECO:0007669"/>
    <property type="project" value="InterPro"/>
</dbReference>
<dbReference type="PANTHER" id="PTHR21072">
    <property type="entry name" value="GPI TRANSAMIDASE COMPONENT PIG-S"/>
    <property type="match status" value="1"/>
</dbReference>
<evidence type="ECO:0000256" key="8">
    <source>
        <dbReference type="ARBA" id="ARBA00023136"/>
    </source>
</evidence>
<keyword evidence="5 11" id="KW-0812">Transmembrane</keyword>
<gene>
    <name evidence="12" type="ORF">BCR39DRAFT_533920</name>
</gene>
<feature type="region of interest" description="Disordered" evidence="10">
    <location>
        <begin position="636"/>
        <end position="656"/>
    </location>
</feature>
<comment type="pathway">
    <text evidence="2">Glycolipid biosynthesis; glycosylphosphatidylinositol-anchor biosynthesis.</text>
</comment>
<dbReference type="PANTHER" id="PTHR21072:SF13">
    <property type="entry name" value="GPI TRANSAMIDASE COMPONENT PIG-S"/>
    <property type="match status" value="1"/>
</dbReference>
<dbReference type="Proteomes" id="UP000193986">
    <property type="component" value="Unassembled WGS sequence"/>
</dbReference>
<dbReference type="STRING" id="71784.A0A1Y2B1T5"/>
<dbReference type="OrthoDB" id="28748at2759"/>
<keyword evidence="6" id="KW-0256">Endoplasmic reticulum</keyword>
<comment type="caution">
    <text evidence="12">The sequence shown here is derived from an EMBL/GenBank/DDBJ whole genome shotgun (WGS) entry which is preliminary data.</text>
</comment>
<keyword evidence="13" id="KW-1185">Reference proteome</keyword>
<dbReference type="EMBL" id="MCFC01000029">
    <property type="protein sequence ID" value="ORY28798.1"/>
    <property type="molecule type" value="Genomic_DNA"/>
</dbReference>
<dbReference type="AlphaFoldDB" id="A0A1Y2B1T5"/>
<feature type="transmembrane region" description="Helical" evidence="11">
    <location>
        <begin position="37"/>
        <end position="56"/>
    </location>
</feature>
<comment type="similarity">
    <text evidence="3">Belongs to the PIGS family.</text>
</comment>
<evidence type="ECO:0000256" key="11">
    <source>
        <dbReference type="SAM" id="Phobius"/>
    </source>
</evidence>
<evidence type="ECO:0000256" key="2">
    <source>
        <dbReference type="ARBA" id="ARBA00004687"/>
    </source>
</evidence>
<proteinExistence type="inferred from homology"/>
<keyword evidence="8 11" id="KW-0472">Membrane</keyword>
<evidence type="ECO:0000313" key="13">
    <source>
        <dbReference type="Proteomes" id="UP000193986"/>
    </source>
</evidence>
<dbReference type="FunCoup" id="A0A1Y2B1T5">
    <property type="interactions" value="512"/>
</dbReference>
<dbReference type="GO" id="GO:0042765">
    <property type="term" value="C:GPI-anchor transamidase complex"/>
    <property type="evidence" value="ECO:0007669"/>
    <property type="project" value="InterPro"/>
</dbReference>
<dbReference type="GO" id="GO:0006506">
    <property type="term" value="P:GPI anchor biosynthetic process"/>
    <property type="evidence" value="ECO:0007669"/>
    <property type="project" value="UniProtKB-UniPathway"/>
</dbReference>
<feature type="transmembrane region" description="Helical" evidence="11">
    <location>
        <begin position="566"/>
        <end position="585"/>
    </location>
</feature>
<evidence type="ECO:0000256" key="10">
    <source>
        <dbReference type="SAM" id="MobiDB-lite"/>
    </source>
</evidence>
<evidence type="ECO:0000256" key="3">
    <source>
        <dbReference type="ARBA" id="ARBA00005316"/>
    </source>
</evidence>
<dbReference type="InterPro" id="IPR019540">
    <property type="entry name" value="PtdIno-glycan_biosynth_class_S"/>
</dbReference>
<dbReference type="UniPathway" id="UPA00196"/>
<name>A0A1Y2B1T5_9TREE</name>
<evidence type="ECO:0000256" key="1">
    <source>
        <dbReference type="ARBA" id="ARBA00004477"/>
    </source>
</evidence>
<evidence type="ECO:0000256" key="6">
    <source>
        <dbReference type="ARBA" id="ARBA00022824"/>
    </source>
</evidence>
<keyword evidence="9" id="KW-0325">Glycoprotein</keyword>
<keyword evidence="7 11" id="KW-1133">Transmembrane helix</keyword>
<sequence length="656" mass="73214">MGHGKIRPDSTSQLHEQLKSAPIDITKRLNPSSSQRLVILLSFPLLILLAVPFWWYTTSIERLPLPTDRIALLDTARSSLGQKSTILFTADDDAFPKPPPGKAAWDKIQAIETIAEEVTKGVDGIYNQQRPDVRGKRSWDLVWTKNKRKVPPLRVHFRRWDDGNPSFPLEPYIQASEAGFTADPIPLGTLVVPVHRDQLNDRFLRNHYKIALVKSIMAFFESPEKLEIPLHSLAYKPNITLSFVLLNEDASSGGYVRSWDIEGAVRDHIIPHLTPLKQVFNFTIESQLLYHAPLSFEPQHRPTEQEPGEGDLPAALNAAADGDEAAVEVAKQLLQTQGESLWAVEEEDMKIFVNSERWSLDSKSTNNPVLKFLLFVPSSKHRPMRIAVPDAAQSFMIPQFGAVALLNPPSTASSEATFHLPKEALEGSFHLFTQHLYSLLALPSIPDSFHPSPPPSPLHPPSDLVPSLSPWQVDKILRMRTKENSEEARKTLAGIVRLVGKIKEMKLGAGVRDKVLGAVEKLETMDKTSDPLAAFILSRDAVGLANEAFFDPSMMGLLYFPDEHKFAVYTPLFAPISVPIIVGLLKELIAWRKRRKAKSKLLSEKAGGQKHIVVAETPLENDTTAEVKAPEFNKADLRSGTTPMNLRSRKWTDPLN</sequence>
<accession>A0A1Y2B1T5</accession>
<dbReference type="InParanoid" id="A0A1Y2B1T5"/>
<protein>
    <submittedName>
        <fullName evidence="12">Phosphatidylinositol-glycan biosynthesis class S protein</fullName>
    </submittedName>
</protein>
<evidence type="ECO:0000256" key="4">
    <source>
        <dbReference type="ARBA" id="ARBA00022502"/>
    </source>
</evidence>
<keyword evidence="4" id="KW-0337">GPI-anchor biosynthesis</keyword>
<comment type="subcellular location">
    <subcellularLocation>
        <location evidence="1">Endoplasmic reticulum membrane</location>
        <topology evidence="1">Multi-pass membrane protein</topology>
    </subcellularLocation>
</comment>
<reference evidence="12 13" key="1">
    <citation type="submission" date="2016-07" db="EMBL/GenBank/DDBJ databases">
        <title>Pervasive Adenine N6-methylation of Active Genes in Fungi.</title>
        <authorList>
            <consortium name="DOE Joint Genome Institute"/>
            <person name="Mondo S.J."/>
            <person name="Dannebaum R.O."/>
            <person name="Kuo R.C."/>
            <person name="Labutti K."/>
            <person name="Haridas S."/>
            <person name="Kuo A."/>
            <person name="Salamov A."/>
            <person name="Ahrendt S.R."/>
            <person name="Lipzen A."/>
            <person name="Sullivan W."/>
            <person name="Andreopoulos W.B."/>
            <person name="Clum A."/>
            <person name="Lindquist E."/>
            <person name="Daum C."/>
            <person name="Ramamoorthy G.K."/>
            <person name="Gryganskyi A."/>
            <person name="Culley D."/>
            <person name="Magnuson J.K."/>
            <person name="James T.Y."/>
            <person name="O'Malley M.A."/>
            <person name="Stajich J.E."/>
            <person name="Spatafora J.W."/>
            <person name="Visel A."/>
            <person name="Grigoriev I.V."/>
        </authorList>
    </citation>
    <scope>NUCLEOTIDE SEQUENCE [LARGE SCALE GENOMIC DNA]</scope>
    <source>
        <strain evidence="12 13">68-887.2</strain>
    </source>
</reference>